<protein>
    <submittedName>
        <fullName evidence="1">Uncharacterized protein</fullName>
    </submittedName>
</protein>
<accession>A0A382KHQ7</accession>
<evidence type="ECO:0000313" key="1">
    <source>
        <dbReference type="EMBL" id="SVC23958.1"/>
    </source>
</evidence>
<dbReference type="AlphaFoldDB" id="A0A382KHQ7"/>
<reference evidence="1" key="1">
    <citation type="submission" date="2018-05" db="EMBL/GenBank/DDBJ databases">
        <authorList>
            <person name="Lanie J.A."/>
            <person name="Ng W.-L."/>
            <person name="Kazmierczak K.M."/>
            <person name="Andrzejewski T.M."/>
            <person name="Davidsen T.M."/>
            <person name="Wayne K.J."/>
            <person name="Tettelin H."/>
            <person name="Glass J.I."/>
            <person name="Rusch D."/>
            <person name="Podicherti R."/>
            <person name="Tsui H.-C.T."/>
            <person name="Winkler M.E."/>
        </authorList>
    </citation>
    <scope>NUCLEOTIDE SEQUENCE</scope>
</reference>
<organism evidence="1">
    <name type="scientific">marine metagenome</name>
    <dbReference type="NCBI Taxonomy" id="408172"/>
    <lineage>
        <taxon>unclassified sequences</taxon>
        <taxon>metagenomes</taxon>
        <taxon>ecological metagenomes</taxon>
    </lineage>
</organism>
<proteinExistence type="predicted"/>
<gene>
    <name evidence="1" type="ORF">METZ01_LOCUS276812</name>
</gene>
<name>A0A382KHQ7_9ZZZZ</name>
<sequence length="43" mass="4748">MVYPPQIGYVTKEEVKILISKIFDHIAAHADGNPINVVNAEVL</sequence>
<dbReference type="EMBL" id="UINC01080738">
    <property type="protein sequence ID" value="SVC23958.1"/>
    <property type="molecule type" value="Genomic_DNA"/>
</dbReference>